<accession>A0ABX8XJN8</accession>
<dbReference type="Proteomes" id="UP000827138">
    <property type="component" value="Chromosome"/>
</dbReference>
<evidence type="ECO:0000313" key="3">
    <source>
        <dbReference type="Proteomes" id="UP000827138"/>
    </source>
</evidence>
<organism evidence="2 3">
    <name type="scientific">Streptomyces akebiae</name>
    <dbReference type="NCBI Taxonomy" id="2865673"/>
    <lineage>
        <taxon>Bacteria</taxon>
        <taxon>Bacillati</taxon>
        <taxon>Actinomycetota</taxon>
        <taxon>Actinomycetes</taxon>
        <taxon>Kitasatosporales</taxon>
        <taxon>Streptomycetaceae</taxon>
        <taxon>Streptomyces</taxon>
    </lineage>
</organism>
<name>A0ABX8XJN8_9ACTN</name>
<evidence type="ECO:0000313" key="2">
    <source>
        <dbReference type="EMBL" id="QYX75838.1"/>
    </source>
</evidence>
<feature type="region of interest" description="Disordered" evidence="1">
    <location>
        <begin position="16"/>
        <end position="38"/>
    </location>
</feature>
<dbReference type="RefSeq" id="WP_220644987.1">
    <property type="nucleotide sequence ID" value="NZ_CP080647.1"/>
</dbReference>
<protein>
    <submittedName>
        <fullName evidence="2">Uncharacterized protein</fullName>
    </submittedName>
</protein>
<evidence type="ECO:0000256" key="1">
    <source>
        <dbReference type="SAM" id="MobiDB-lite"/>
    </source>
</evidence>
<sequence>MRGTVRTVVTCVSGSDLRPHRGAEPVDEPHPMGHGATIGKLVDRPQGGPLLELDALTYERLEPLPPRSTSIRLAWLKESLSGQYLFQPYEQLAAAYRVLGHDGEARGVLRAKHRHHRSTLP</sequence>
<gene>
    <name evidence="2" type="ORF">K1J60_04290</name>
</gene>
<dbReference type="EMBL" id="CP080647">
    <property type="protein sequence ID" value="QYX75838.1"/>
    <property type="molecule type" value="Genomic_DNA"/>
</dbReference>
<proteinExistence type="predicted"/>
<reference evidence="2 3" key="1">
    <citation type="submission" date="2021-08" db="EMBL/GenBank/DDBJ databases">
        <authorList>
            <person name="Ping M."/>
        </authorList>
    </citation>
    <scope>NUCLEOTIDE SEQUENCE [LARGE SCALE GENOMIC DNA]</scope>
    <source>
        <strain evidence="2 3">MG28</strain>
    </source>
</reference>
<keyword evidence="3" id="KW-1185">Reference proteome</keyword>
<feature type="compositionally biased region" description="Basic and acidic residues" evidence="1">
    <location>
        <begin position="17"/>
        <end position="31"/>
    </location>
</feature>